<accession>A0A1I7WZ18</accession>
<evidence type="ECO:0000313" key="1">
    <source>
        <dbReference type="Proteomes" id="UP000095283"/>
    </source>
</evidence>
<reference evidence="2" key="1">
    <citation type="submission" date="2016-11" db="UniProtKB">
        <authorList>
            <consortium name="WormBaseParasite"/>
        </authorList>
    </citation>
    <scope>IDENTIFICATION</scope>
</reference>
<dbReference type="WBParaSite" id="Hba_10436">
    <property type="protein sequence ID" value="Hba_10436"/>
    <property type="gene ID" value="Hba_10436"/>
</dbReference>
<protein>
    <submittedName>
        <fullName evidence="2">Uncharacterized protein</fullName>
    </submittedName>
</protein>
<dbReference type="Proteomes" id="UP000095283">
    <property type="component" value="Unplaced"/>
</dbReference>
<keyword evidence="1" id="KW-1185">Reference proteome</keyword>
<sequence length="157" mass="18001">MPRSPPFREVRKSQEAIASAHRSIEARPLLLRAQKNREKNSPLNLLSSESSKLTVQVHPNLPLSRWSTPGLHIGTINDWLLLNMRRSKWDRHLDHHTLRLADYRKTTIAPAVLSAYFGWQLLNSYPSDEFGKKKKKEMETPPSHGEESILACLPDFA</sequence>
<dbReference type="AlphaFoldDB" id="A0A1I7WZ18"/>
<name>A0A1I7WZ18_HETBA</name>
<evidence type="ECO:0000313" key="2">
    <source>
        <dbReference type="WBParaSite" id="Hba_10436"/>
    </source>
</evidence>
<proteinExistence type="predicted"/>
<organism evidence="1 2">
    <name type="scientific">Heterorhabditis bacteriophora</name>
    <name type="common">Entomopathogenic nematode worm</name>
    <dbReference type="NCBI Taxonomy" id="37862"/>
    <lineage>
        <taxon>Eukaryota</taxon>
        <taxon>Metazoa</taxon>
        <taxon>Ecdysozoa</taxon>
        <taxon>Nematoda</taxon>
        <taxon>Chromadorea</taxon>
        <taxon>Rhabditida</taxon>
        <taxon>Rhabditina</taxon>
        <taxon>Rhabditomorpha</taxon>
        <taxon>Strongyloidea</taxon>
        <taxon>Heterorhabditidae</taxon>
        <taxon>Heterorhabditis</taxon>
    </lineage>
</organism>